<dbReference type="InterPro" id="IPR000340">
    <property type="entry name" value="Dual-sp_phosphatase_cat-dom"/>
</dbReference>
<gene>
    <name evidence="4" type="ORF">SAMN04489800_0897</name>
</gene>
<dbReference type="InterPro" id="IPR016130">
    <property type="entry name" value="Tyr_Pase_AS"/>
</dbReference>
<feature type="signal peptide" evidence="2">
    <location>
        <begin position="1"/>
        <end position="25"/>
    </location>
</feature>
<evidence type="ECO:0000256" key="1">
    <source>
        <dbReference type="ARBA" id="ARBA00009580"/>
    </source>
</evidence>
<dbReference type="InterPro" id="IPR000387">
    <property type="entry name" value="Tyr_Pase_dom"/>
</dbReference>
<dbReference type="Proteomes" id="UP000183613">
    <property type="component" value="Unassembled WGS sequence"/>
</dbReference>
<name>A0A0J6G1H9_PSEDM</name>
<dbReference type="RefSeq" id="WP_048361442.1">
    <property type="nucleotide sequence ID" value="NZ_FNUD01000002.1"/>
</dbReference>
<proteinExistence type="inferred from homology"/>
<comment type="caution">
    <text evidence="4">The sequence shown here is derived from an EMBL/GenBank/DDBJ whole genome shotgun (WGS) entry which is preliminary data.</text>
</comment>
<sequence>MPRSRIFPALCLTLLALFTLPQAQADEASASRPAQWAQPVATQYNLYQMSPTLYRSALPDSAAQPLLEKLHIATVINFLPEADSSWLKTPGVTQVQLPYRTNHVDDADVLAALRAIQTAQAKGPVLMHCKHGSDRTGLMSAMYRVVIEDWSKEDALKEMTQGGFGESSHHKDGVSYMMKADIPQLRAALSSGACSTSALASCAVMNWFKPAKS</sequence>
<dbReference type="Gene3D" id="3.90.190.10">
    <property type="entry name" value="Protein tyrosine phosphatase superfamily"/>
    <property type="match status" value="1"/>
</dbReference>
<evidence type="ECO:0000313" key="4">
    <source>
        <dbReference type="EMBL" id="SEE46025.1"/>
    </source>
</evidence>
<dbReference type="PATRIC" id="fig|882211.3.peg.3803"/>
<comment type="similarity">
    <text evidence="1">Belongs to the protein-tyrosine phosphatase family.</text>
</comment>
<dbReference type="PANTHER" id="PTHR31126">
    <property type="entry name" value="TYROSINE-PROTEIN PHOSPHATASE"/>
    <property type="match status" value="1"/>
</dbReference>
<evidence type="ECO:0000313" key="5">
    <source>
        <dbReference type="Proteomes" id="UP000183613"/>
    </source>
</evidence>
<dbReference type="EMBL" id="FNUD01000002">
    <property type="protein sequence ID" value="SEE46025.1"/>
    <property type="molecule type" value="Genomic_DNA"/>
</dbReference>
<dbReference type="SUPFAM" id="SSF52799">
    <property type="entry name" value="(Phosphotyrosine protein) phosphatases II"/>
    <property type="match status" value="1"/>
</dbReference>
<feature type="chain" id="PRO_5009776939" evidence="2">
    <location>
        <begin position="26"/>
        <end position="213"/>
    </location>
</feature>
<dbReference type="GO" id="GO:0016791">
    <property type="term" value="F:phosphatase activity"/>
    <property type="evidence" value="ECO:0007669"/>
    <property type="project" value="TreeGrafter"/>
</dbReference>
<reference evidence="4" key="1">
    <citation type="submission" date="2016-10" db="EMBL/GenBank/DDBJ databases">
        <authorList>
            <person name="Varghese N."/>
            <person name="Submissions S."/>
        </authorList>
    </citation>
    <scope>NUCLEOTIDE SEQUENCE [LARGE SCALE GENOMIC DNA]</scope>
    <source>
        <strain evidence="4">LMG 25555</strain>
    </source>
</reference>
<dbReference type="AlphaFoldDB" id="A0A0J6G1H9"/>
<accession>A0A0J6G1H9</accession>
<evidence type="ECO:0000256" key="2">
    <source>
        <dbReference type="SAM" id="SignalP"/>
    </source>
</evidence>
<evidence type="ECO:0000259" key="3">
    <source>
        <dbReference type="PROSITE" id="PS50056"/>
    </source>
</evidence>
<dbReference type="Pfam" id="PF00782">
    <property type="entry name" value="DSPc"/>
    <property type="match status" value="1"/>
</dbReference>
<dbReference type="OrthoDB" id="9814896at2"/>
<dbReference type="PANTHER" id="PTHR31126:SF72">
    <property type="entry name" value="DUAL SPECIFICITY PROTEIN PHOSPHATASE TPBA"/>
    <property type="match status" value="1"/>
</dbReference>
<feature type="domain" description="Tyrosine specific protein phosphatases" evidence="3">
    <location>
        <begin position="107"/>
        <end position="159"/>
    </location>
</feature>
<keyword evidence="2" id="KW-0732">Signal</keyword>
<dbReference type="InterPro" id="IPR029021">
    <property type="entry name" value="Prot-tyrosine_phosphatase-like"/>
</dbReference>
<keyword evidence="5" id="KW-1185">Reference proteome</keyword>
<organism evidence="4 5">
    <name type="scientific">Pseudomonas deceptionensis</name>
    <dbReference type="NCBI Taxonomy" id="882211"/>
    <lineage>
        <taxon>Bacteria</taxon>
        <taxon>Pseudomonadati</taxon>
        <taxon>Pseudomonadota</taxon>
        <taxon>Gammaproteobacteria</taxon>
        <taxon>Pseudomonadales</taxon>
        <taxon>Pseudomonadaceae</taxon>
        <taxon>Pseudomonas</taxon>
    </lineage>
</organism>
<protein>
    <submittedName>
        <fullName evidence="4">Tyrosine phosphatase family protein</fullName>
    </submittedName>
</protein>
<dbReference type="PROSITE" id="PS00383">
    <property type="entry name" value="TYR_PHOSPHATASE_1"/>
    <property type="match status" value="1"/>
</dbReference>
<dbReference type="PROSITE" id="PS50056">
    <property type="entry name" value="TYR_PHOSPHATASE_2"/>
    <property type="match status" value="1"/>
</dbReference>